<comment type="cofactor">
    <cofactor evidence="5">
        <name>Zn(2+)</name>
        <dbReference type="ChEBI" id="CHEBI:29105"/>
    </cofactor>
</comment>
<protein>
    <submittedName>
        <fullName evidence="7">NAD(P)-dependent alcohol dehydrogenase</fullName>
    </submittedName>
</protein>
<dbReference type="SUPFAM" id="SSF50129">
    <property type="entry name" value="GroES-like"/>
    <property type="match status" value="2"/>
</dbReference>
<proteinExistence type="inferred from homology"/>
<dbReference type="Gene3D" id="3.90.180.10">
    <property type="entry name" value="Medium-chain alcohol dehydrogenases, catalytic domain"/>
    <property type="match status" value="1"/>
</dbReference>
<keyword evidence="1 5" id="KW-0479">Metal-binding</keyword>
<sequence>MKIQAAVTHSQGEEFKFEDVELIEPKVNEVLIKIVASGVCHTDAVARDMAIAPYPIVLGHEGSGIVEKVGEGVKRIEPGDHVVLSFASCGHCENCLTGHPTVCTEFNELNFGGKMEDDTHRLHQHNQELSTFFGQSSFATYAVANERNVVKVDKDVDLALLGPLGCGIQTGSGTVLNKLKPEFGTSIVVYGTGAVGLSAIMAAKITDCKNIIAVDIHDNRLELAKELGATHTINSKNEDVVEKIKDITDGGSHYGLDTTGVPVVVRQALRALRPLGQLAIVGVTPEMSINVHEEIMAEGKTMVGVIEGDAVPQLFIPQLVEYYKKGKFPFDKLVTFYDFTEINQAFEDSKNGLAIKPIVKISE</sequence>
<dbReference type="EMBL" id="JACSPV010000005">
    <property type="protein sequence ID" value="MBD8004373.1"/>
    <property type="molecule type" value="Genomic_DNA"/>
</dbReference>
<evidence type="ECO:0000256" key="1">
    <source>
        <dbReference type="ARBA" id="ARBA00022723"/>
    </source>
</evidence>
<gene>
    <name evidence="7" type="ORF">H9631_04705</name>
</gene>
<comment type="caution">
    <text evidence="7">The sequence shown here is derived from an EMBL/GenBank/DDBJ whole genome shotgun (WGS) entry which is preliminary data.</text>
</comment>
<keyword evidence="2 5" id="KW-0862">Zinc</keyword>
<dbReference type="PANTHER" id="PTHR43880">
    <property type="entry name" value="ALCOHOL DEHYDROGENASE"/>
    <property type="match status" value="1"/>
</dbReference>
<dbReference type="Proteomes" id="UP000648182">
    <property type="component" value="Unassembled WGS sequence"/>
</dbReference>
<dbReference type="PANTHER" id="PTHR43880:SF12">
    <property type="entry name" value="ALCOHOL DEHYDROGENASE CLASS-3"/>
    <property type="match status" value="1"/>
</dbReference>
<dbReference type="InterPro" id="IPR002328">
    <property type="entry name" value="ADH_Zn_CS"/>
</dbReference>
<keyword evidence="8" id="KW-1185">Reference proteome</keyword>
<dbReference type="SMART" id="SM00829">
    <property type="entry name" value="PKS_ER"/>
    <property type="match status" value="1"/>
</dbReference>
<evidence type="ECO:0000256" key="5">
    <source>
        <dbReference type="RuleBase" id="RU361277"/>
    </source>
</evidence>
<evidence type="ECO:0000313" key="8">
    <source>
        <dbReference type="Proteomes" id="UP000648182"/>
    </source>
</evidence>
<dbReference type="Gene3D" id="3.40.50.720">
    <property type="entry name" value="NAD(P)-binding Rossmann-like Domain"/>
    <property type="match status" value="1"/>
</dbReference>
<dbReference type="CDD" id="cd08278">
    <property type="entry name" value="benzyl_alcohol_DH"/>
    <property type="match status" value="1"/>
</dbReference>
<evidence type="ECO:0000313" key="7">
    <source>
        <dbReference type="EMBL" id="MBD8004373.1"/>
    </source>
</evidence>
<keyword evidence="3" id="KW-0560">Oxidoreductase</keyword>
<dbReference type="Pfam" id="PF08240">
    <property type="entry name" value="ADH_N"/>
    <property type="match status" value="1"/>
</dbReference>
<keyword evidence="4" id="KW-0520">NAD</keyword>
<dbReference type="InterPro" id="IPR020843">
    <property type="entry name" value="ER"/>
</dbReference>
<dbReference type="InterPro" id="IPR011032">
    <property type="entry name" value="GroES-like_sf"/>
</dbReference>
<dbReference type="PROSITE" id="PS00059">
    <property type="entry name" value="ADH_ZINC"/>
    <property type="match status" value="1"/>
</dbReference>
<evidence type="ECO:0000259" key="6">
    <source>
        <dbReference type="SMART" id="SM00829"/>
    </source>
</evidence>
<comment type="similarity">
    <text evidence="5">Belongs to the zinc-containing alcohol dehydrogenase family.</text>
</comment>
<dbReference type="InterPro" id="IPR013149">
    <property type="entry name" value="ADH-like_C"/>
</dbReference>
<dbReference type="RefSeq" id="WP_191810409.1">
    <property type="nucleotide sequence ID" value="NZ_JACSPV010000005.1"/>
</dbReference>
<reference evidence="7 8" key="1">
    <citation type="submission" date="2020-08" db="EMBL/GenBank/DDBJ databases">
        <title>A Genomic Blueprint of the Chicken Gut Microbiome.</title>
        <authorList>
            <person name="Gilroy R."/>
            <person name="Ravi A."/>
            <person name="Getino M."/>
            <person name="Pursley I."/>
            <person name="Horton D.L."/>
            <person name="Alikhan N.-F."/>
            <person name="Baker D."/>
            <person name="Gharbi K."/>
            <person name="Hall N."/>
            <person name="Watson M."/>
            <person name="Adriaenssens E.M."/>
            <person name="Foster-Nyarko E."/>
            <person name="Jarju S."/>
            <person name="Secka A."/>
            <person name="Antonio M."/>
            <person name="Oren A."/>
            <person name="Chaudhuri R."/>
            <person name="La Ragione R.M."/>
            <person name="Hildebrand F."/>
            <person name="Pallen M.J."/>
        </authorList>
    </citation>
    <scope>NUCLEOTIDE SEQUENCE [LARGE SCALE GENOMIC DNA]</scope>
    <source>
        <strain evidence="7 8">Sa1BUA2</strain>
    </source>
</reference>
<dbReference type="SUPFAM" id="SSF51735">
    <property type="entry name" value="NAD(P)-binding Rossmann-fold domains"/>
    <property type="match status" value="1"/>
</dbReference>
<organism evidence="7 8">
    <name type="scientific">Bacillus norwichensis</name>
    <dbReference type="NCBI Taxonomy" id="2762217"/>
    <lineage>
        <taxon>Bacteria</taxon>
        <taxon>Bacillati</taxon>
        <taxon>Bacillota</taxon>
        <taxon>Bacilli</taxon>
        <taxon>Bacillales</taxon>
        <taxon>Bacillaceae</taxon>
        <taxon>Bacillus</taxon>
    </lineage>
</organism>
<evidence type="ECO:0000256" key="4">
    <source>
        <dbReference type="ARBA" id="ARBA00023027"/>
    </source>
</evidence>
<accession>A0ABR8VHY0</accession>
<dbReference type="Pfam" id="PF00107">
    <property type="entry name" value="ADH_zinc_N"/>
    <property type="match status" value="1"/>
</dbReference>
<dbReference type="InterPro" id="IPR013154">
    <property type="entry name" value="ADH-like_N"/>
</dbReference>
<feature type="domain" description="Enoyl reductase (ER)" evidence="6">
    <location>
        <begin position="12"/>
        <end position="359"/>
    </location>
</feature>
<evidence type="ECO:0000256" key="2">
    <source>
        <dbReference type="ARBA" id="ARBA00022833"/>
    </source>
</evidence>
<name>A0ABR8VHY0_9BACI</name>
<evidence type="ECO:0000256" key="3">
    <source>
        <dbReference type="ARBA" id="ARBA00023002"/>
    </source>
</evidence>
<dbReference type="InterPro" id="IPR036291">
    <property type="entry name" value="NAD(P)-bd_dom_sf"/>
</dbReference>